<accession>A0A432LPM7</accession>
<dbReference type="Proteomes" id="UP000267077">
    <property type="component" value="Unassembled WGS sequence"/>
</dbReference>
<evidence type="ECO:0000313" key="1">
    <source>
        <dbReference type="EMBL" id="RUL61647.1"/>
    </source>
</evidence>
<dbReference type="EMBL" id="RYZR01000008">
    <property type="protein sequence ID" value="RUL61647.1"/>
    <property type="molecule type" value="Genomic_DNA"/>
</dbReference>
<gene>
    <name evidence="1" type="ORF">EKH79_17570</name>
</gene>
<protein>
    <submittedName>
        <fullName evidence="1">DUF2252 domain-containing protein</fullName>
    </submittedName>
</protein>
<comment type="caution">
    <text evidence="1">The sequence shown here is derived from an EMBL/GenBank/DDBJ whole genome shotgun (WGS) entry which is preliminary data.</text>
</comment>
<dbReference type="AlphaFoldDB" id="A0A432LPM7"/>
<name>A0A432LPM7_9GAMM</name>
<dbReference type="InterPro" id="IPR011009">
    <property type="entry name" value="Kinase-like_dom_sf"/>
</dbReference>
<dbReference type="OrthoDB" id="1491115at2"/>
<dbReference type="SUPFAM" id="SSF56112">
    <property type="entry name" value="Protein kinase-like (PK-like)"/>
    <property type="match status" value="1"/>
</dbReference>
<reference evidence="1 2" key="1">
    <citation type="submission" date="2018-12" db="EMBL/GenBank/DDBJ databases">
        <title>Dyella dinghuensis sp. nov. DHOA06 and Dyella choica sp. nov. 4M-K27, isolated from forest soil.</title>
        <authorList>
            <person name="Qiu L.-H."/>
            <person name="Gao Z.-H."/>
        </authorList>
    </citation>
    <scope>NUCLEOTIDE SEQUENCE [LARGE SCALE GENOMIC DNA]</scope>
    <source>
        <strain evidence="1 2">DHOA06</strain>
    </source>
</reference>
<dbReference type="PANTHER" id="PTHR39441:SF1">
    <property type="entry name" value="DUF2252 DOMAIN-CONTAINING PROTEIN"/>
    <property type="match status" value="1"/>
</dbReference>
<proteinExistence type="predicted"/>
<evidence type="ECO:0000313" key="2">
    <source>
        <dbReference type="Proteomes" id="UP000267077"/>
    </source>
</evidence>
<sequence length="378" mass="42274">MARSAHAFVRGNTARFYEWLHDEDQPSIPHGPAIWICGDCHIANLGPVANDQGAVHIQIRDFDQSVIGNPAHDLIRLALSLATVARGSDLPGVTTVRMIEAMLAGYESAFPESDDDEPDIPPSIRLVMKRALRRNWKSLAQERINGVEPSFPVGKNFWTLTKRERSAIAQLMAQTEIVELATQLHHRDNEAHVSLLDAAYWRKGCSSLGKGRYAVLLDVDGGTSDGEDLCLIDIKEAVKSVAPHATKVRMPRDNAKRVVEAATHLSPSLGHRMRAATLLDSQVFVRELLPQDLTLDIDRMGRKQAMRVAMFLASVVGRAHARQMDASTRKAWRAELARNHTRTLDAPSWLWRSVTLLLAQHESEYLDHCRRYVAAEQR</sequence>
<dbReference type="PANTHER" id="PTHR39441">
    <property type="entry name" value="DUF2252 DOMAIN-CONTAINING PROTEIN"/>
    <property type="match status" value="1"/>
</dbReference>
<dbReference type="Pfam" id="PF10009">
    <property type="entry name" value="DUF2252"/>
    <property type="match status" value="1"/>
</dbReference>
<keyword evidence="2" id="KW-1185">Reference proteome</keyword>
<dbReference type="InterPro" id="IPR018721">
    <property type="entry name" value="DUF2252"/>
</dbReference>
<organism evidence="1 2">
    <name type="scientific">Dyella dinghuensis</name>
    <dbReference type="NCBI Taxonomy" id="1920169"/>
    <lineage>
        <taxon>Bacteria</taxon>
        <taxon>Pseudomonadati</taxon>
        <taxon>Pseudomonadota</taxon>
        <taxon>Gammaproteobacteria</taxon>
        <taxon>Lysobacterales</taxon>
        <taxon>Rhodanobacteraceae</taxon>
        <taxon>Dyella</taxon>
    </lineage>
</organism>